<dbReference type="SUPFAM" id="SSF54523">
    <property type="entry name" value="Pili subunits"/>
    <property type="match status" value="1"/>
</dbReference>
<dbReference type="EMBL" id="CP001279">
    <property type="protein sequence ID" value="ACM93468.1"/>
    <property type="molecule type" value="Genomic_DNA"/>
</dbReference>
<evidence type="ECO:0000256" key="1">
    <source>
        <dbReference type="SAM" id="Phobius"/>
    </source>
</evidence>
<keyword evidence="1" id="KW-0472">Membrane</keyword>
<keyword evidence="1" id="KW-0812">Transmembrane</keyword>
<keyword evidence="3" id="KW-1185">Reference proteome</keyword>
<dbReference type="KEGG" id="nam:NAMH_0715"/>
<evidence type="ECO:0000313" key="2">
    <source>
        <dbReference type="EMBL" id="ACM93468.1"/>
    </source>
</evidence>
<dbReference type="RefSeq" id="WP_015902520.1">
    <property type="nucleotide sequence ID" value="NC_012115.1"/>
</dbReference>
<sequence>MTSYTKLTKQKNYNFSSAFTMIELLVVIIIIGIIVATLSFNFSPNRLQLATDQLIKDIKFTQSLALKDDKYQPFPKSSSSEDQNQSKYWFKQWWQLRIGRTTNGNYFYEIFSDSVNSSNIFDKTANPLSEVALDPQTKKYLTGNYSANTDEDLNLSKMGISIIKDDNNNTLTSGSIRFVFDNVGNVYLDEGTSGDTGDINPFDTGRHLLTHNYKLRLCSDNNCNNCIAIEISPSGNVEQTNCN</sequence>
<protein>
    <submittedName>
        <fullName evidence="2">N-terminal methylation</fullName>
    </submittedName>
</protein>
<dbReference type="Pfam" id="PF07963">
    <property type="entry name" value="N_methyl"/>
    <property type="match status" value="1"/>
</dbReference>
<feature type="transmembrane region" description="Helical" evidence="1">
    <location>
        <begin position="21"/>
        <end position="42"/>
    </location>
</feature>
<dbReference type="Proteomes" id="UP000000448">
    <property type="component" value="Chromosome"/>
</dbReference>
<evidence type="ECO:0000313" key="3">
    <source>
        <dbReference type="Proteomes" id="UP000000448"/>
    </source>
</evidence>
<dbReference type="InterPro" id="IPR045584">
    <property type="entry name" value="Pilin-like"/>
</dbReference>
<name>B9L918_NAUPA</name>
<dbReference type="InterPro" id="IPR012902">
    <property type="entry name" value="N_methyl_site"/>
</dbReference>
<dbReference type="NCBIfam" id="TIGR02532">
    <property type="entry name" value="IV_pilin_GFxxxE"/>
    <property type="match status" value="1"/>
</dbReference>
<dbReference type="Gene3D" id="3.30.700.10">
    <property type="entry name" value="Glycoprotein, Type 4 Pilin"/>
    <property type="match status" value="1"/>
</dbReference>
<reference evidence="2 3" key="1">
    <citation type="journal article" date="2009" name="PLoS Genet.">
        <title>Adaptations to submarine hydrothermal environments exemplified by the genome of Nautilia profundicola.</title>
        <authorList>
            <person name="Campbell B.J."/>
            <person name="Smith J.L."/>
            <person name="Hanson T.E."/>
            <person name="Klotz M.G."/>
            <person name="Stein L.Y."/>
            <person name="Lee C.K."/>
            <person name="Wu D."/>
            <person name="Robinson J.M."/>
            <person name="Khouri H.M."/>
            <person name="Eisen J.A."/>
            <person name="Cary S.C."/>
        </authorList>
    </citation>
    <scope>NUCLEOTIDE SEQUENCE [LARGE SCALE GENOMIC DNA]</scope>
    <source>
        <strain evidence="3">ATCC BAA-1463 / DSM 18972 / AmH</strain>
    </source>
</reference>
<proteinExistence type="predicted"/>
<keyword evidence="1" id="KW-1133">Transmembrane helix</keyword>
<organism evidence="2 3">
    <name type="scientific">Nautilia profundicola (strain ATCC BAA-1463 / DSM 18972 / AmH)</name>
    <dbReference type="NCBI Taxonomy" id="598659"/>
    <lineage>
        <taxon>Bacteria</taxon>
        <taxon>Pseudomonadati</taxon>
        <taxon>Campylobacterota</taxon>
        <taxon>Epsilonproteobacteria</taxon>
        <taxon>Nautiliales</taxon>
        <taxon>Nautiliaceae</taxon>
        <taxon>Nautilia</taxon>
    </lineage>
</organism>
<dbReference type="OrthoDB" id="5363195at2"/>
<dbReference type="AlphaFoldDB" id="B9L918"/>
<dbReference type="STRING" id="598659.NAMH_0715"/>
<dbReference type="HOGENOM" id="CLU_1141608_0_0_7"/>
<gene>
    <name evidence="2" type="ordered locus">NAMH_0715</name>
</gene>
<accession>B9L918</accession>
<dbReference type="eggNOG" id="COG4970">
    <property type="taxonomic scope" value="Bacteria"/>
</dbReference>